<dbReference type="Pfam" id="PF13445">
    <property type="entry name" value="zf-RING_UBOX"/>
    <property type="match status" value="1"/>
</dbReference>
<dbReference type="AlphaFoldDB" id="K5WXT7"/>
<dbReference type="GeneID" id="18822285"/>
<dbReference type="RefSeq" id="XP_007329502.1">
    <property type="nucleotide sequence ID" value="XM_007329440.1"/>
</dbReference>
<evidence type="ECO:0000256" key="4">
    <source>
        <dbReference type="PROSITE-ProRule" id="PRU00175"/>
    </source>
</evidence>
<evidence type="ECO:0000259" key="5">
    <source>
        <dbReference type="PROSITE" id="PS50089"/>
    </source>
</evidence>
<dbReference type="OrthoDB" id="8062037at2759"/>
<dbReference type="InterPro" id="IPR027370">
    <property type="entry name" value="Znf-RING_euk"/>
</dbReference>
<sequence>MDQDSNFAAVQLVRDAFCLSATDRARQFAEKLPILSKDDIPLEDHCPICLVPFLEILSLTRDTLDDPGVTKLEGCGHIFCRRDLIEWVKTQHGNCPTCRFQFMPPDMVFGDDGSSDGGEYIPPSEGDEDFDLDFDYAESEFWATEDYEDDLAISTISPEENMRREAMMQPWDDEDDASIADEVQESDDHEVFGEMEEFDYDQDPIGKVFEIRIRYRAHRRVETAQEVSDPLEGEMAQEPEHDPFPCFDPVDELQHDPDYTPDDVDVPDEIEALGLEDDGCSDSMDPNLGGEVDWGGDYTPDDVNIRDEIEALNAFEADGCSDSIDPNLEGEVEWGSTVEDLGDSSFNEVW</sequence>
<evidence type="ECO:0000256" key="3">
    <source>
        <dbReference type="ARBA" id="ARBA00022833"/>
    </source>
</evidence>
<dbReference type="KEGG" id="abp:AGABI1DRAFT106539"/>
<organism evidence="6 7">
    <name type="scientific">Agaricus bisporus var. burnettii (strain JB137-S8 / ATCC MYA-4627 / FGSC 10392)</name>
    <name type="common">White button mushroom</name>
    <dbReference type="NCBI Taxonomy" id="597362"/>
    <lineage>
        <taxon>Eukaryota</taxon>
        <taxon>Fungi</taxon>
        <taxon>Dikarya</taxon>
        <taxon>Basidiomycota</taxon>
        <taxon>Agaricomycotina</taxon>
        <taxon>Agaricomycetes</taxon>
        <taxon>Agaricomycetidae</taxon>
        <taxon>Agaricales</taxon>
        <taxon>Agaricineae</taxon>
        <taxon>Agaricaceae</taxon>
        <taxon>Agaricus</taxon>
    </lineage>
</organism>
<gene>
    <name evidence="6" type="ORF">AGABI1DRAFT_106539</name>
</gene>
<keyword evidence="7" id="KW-1185">Reference proteome</keyword>
<dbReference type="InterPro" id="IPR001841">
    <property type="entry name" value="Znf_RING"/>
</dbReference>
<dbReference type="SUPFAM" id="SSF57850">
    <property type="entry name" value="RING/U-box"/>
    <property type="match status" value="1"/>
</dbReference>
<dbReference type="STRING" id="597362.K5WXT7"/>
<keyword evidence="1" id="KW-0479">Metal-binding</keyword>
<keyword evidence="2 4" id="KW-0863">Zinc-finger</keyword>
<evidence type="ECO:0000256" key="2">
    <source>
        <dbReference type="ARBA" id="ARBA00022771"/>
    </source>
</evidence>
<proteinExistence type="predicted"/>
<feature type="domain" description="RING-type" evidence="5">
    <location>
        <begin position="46"/>
        <end position="99"/>
    </location>
</feature>
<dbReference type="PROSITE" id="PS50089">
    <property type="entry name" value="ZF_RING_2"/>
    <property type="match status" value="1"/>
</dbReference>
<dbReference type="EMBL" id="JH971389">
    <property type="protein sequence ID" value="EKM80326.1"/>
    <property type="molecule type" value="Genomic_DNA"/>
</dbReference>
<dbReference type="InterPro" id="IPR013083">
    <property type="entry name" value="Znf_RING/FYVE/PHD"/>
</dbReference>
<dbReference type="InParanoid" id="K5WXT7"/>
<keyword evidence="3" id="KW-0862">Zinc</keyword>
<reference evidence="7" key="1">
    <citation type="journal article" date="2012" name="Proc. Natl. Acad. Sci. U.S.A.">
        <title>Genome sequence of the button mushroom Agaricus bisporus reveals mechanisms governing adaptation to a humic-rich ecological niche.</title>
        <authorList>
            <person name="Morin E."/>
            <person name="Kohler A."/>
            <person name="Baker A.R."/>
            <person name="Foulongne-Oriol M."/>
            <person name="Lombard V."/>
            <person name="Nagy L.G."/>
            <person name="Ohm R.A."/>
            <person name="Patyshakuliyeva A."/>
            <person name="Brun A."/>
            <person name="Aerts A.L."/>
            <person name="Bailey A.M."/>
            <person name="Billette C."/>
            <person name="Coutinho P.M."/>
            <person name="Deakin G."/>
            <person name="Doddapaneni H."/>
            <person name="Floudas D."/>
            <person name="Grimwood J."/>
            <person name="Hilden K."/>
            <person name="Kuees U."/>
            <person name="LaButti K.M."/>
            <person name="Lapidus A."/>
            <person name="Lindquist E.A."/>
            <person name="Lucas S.M."/>
            <person name="Murat C."/>
            <person name="Riley R.W."/>
            <person name="Salamov A.A."/>
            <person name="Schmutz J."/>
            <person name="Subramanian V."/>
            <person name="Woesten H.A.B."/>
            <person name="Xu J."/>
            <person name="Eastwood D.C."/>
            <person name="Foster G.D."/>
            <person name="Sonnenberg A.S."/>
            <person name="Cullen D."/>
            <person name="de Vries R.P."/>
            <person name="Lundell T."/>
            <person name="Hibbett D.S."/>
            <person name="Henrissat B."/>
            <person name="Burton K.S."/>
            <person name="Kerrigan R.W."/>
            <person name="Challen M.P."/>
            <person name="Grigoriev I.V."/>
            <person name="Martin F."/>
        </authorList>
    </citation>
    <scope>NUCLEOTIDE SEQUENCE [LARGE SCALE GENOMIC DNA]</scope>
    <source>
        <strain evidence="7">JB137-S8 / ATCC MYA-4627 / FGSC 10392</strain>
    </source>
</reference>
<protein>
    <recommendedName>
        <fullName evidence="5">RING-type domain-containing protein</fullName>
    </recommendedName>
</protein>
<name>K5WXT7_AGABU</name>
<evidence type="ECO:0000313" key="6">
    <source>
        <dbReference type="EMBL" id="EKM80326.1"/>
    </source>
</evidence>
<dbReference type="Gene3D" id="3.30.40.10">
    <property type="entry name" value="Zinc/RING finger domain, C3HC4 (zinc finger)"/>
    <property type="match status" value="1"/>
</dbReference>
<dbReference type="Proteomes" id="UP000008493">
    <property type="component" value="Unassembled WGS sequence"/>
</dbReference>
<dbReference type="HOGENOM" id="CLU_792186_0_0_1"/>
<evidence type="ECO:0000256" key="1">
    <source>
        <dbReference type="ARBA" id="ARBA00022723"/>
    </source>
</evidence>
<accession>K5WXT7</accession>
<evidence type="ECO:0000313" key="7">
    <source>
        <dbReference type="Proteomes" id="UP000008493"/>
    </source>
</evidence>
<dbReference type="eggNOG" id="ENOG502ST0S">
    <property type="taxonomic scope" value="Eukaryota"/>
</dbReference>
<dbReference type="GO" id="GO:0008270">
    <property type="term" value="F:zinc ion binding"/>
    <property type="evidence" value="ECO:0007669"/>
    <property type="project" value="UniProtKB-KW"/>
</dbReference>